<dbReference type="EMBL" id="AP019735">
    <property type="protein sequence ID" value="BBL04255.1"/>
    <property type="molecule type" value="Genomic_DNA"/>
</dbReference>
<dbReference type="InterPro" id="IPR006827">
    <property type="entry name" value="Lant_deHydtase_N"/>
</dbReference>
<dbReference type="GeneID" id="78342289"/>
<keyword evidence="3" id="KW-1185">Reference proteome</keyword>
<dbReference type="KEGG" id="acou:A5CBH24_15680"/>
<dbReference type="AlphaFoldDB" id="A0A4Y1WU56"/>
<gene>
    <name evidence="2" type="ORF">A5CBH24_15680</name>
</gene>
<protein>
    <recommendedName>
        <fullName evidence="1">Lantibiotic dehydratase N-terminal domain-containing protein</fullName>
    </recommendedName>
</protein>
<accession>A0A4Y1WU56</accession>
<organism evidence="2 3">
    <name type="scientific">Alistipes communis</name>
    <dbReference type="NCBI Taxonomy" id="2585118"/>
    <lineage>
        <taxon>Bacteria</taxon>
        <taxon>Pseudomonadati</taxon>
        <taxon>Bacteroidota</taxon>
        <taxon>Bacteroidia</taxon>
        <taxon>Bacteroidales</taxon>
        <taxon>Rikenellaceae</taxon>
        <taxon>Alistipes</taxon>
    </lineage>
</organism>
<feature type="domain" description="Lantibiotic dehydratase N-terminal" evidence="1">
    <location>
        <begin position="32"/>
        <end position="677"/>
    </location>
</feature>
<name>A0A4Y1WU56_9BACT</name>
<dbReference type="OrthoDB" id="1273722at2"/>
<sequence length="719" mass="81404">MAKIKLRAFPTFVLRTPLFPLSALDNPERTMQQPCFREALYLASPDLYTFTGDKTEDAEEKGDAAALKYFLRACSRCTPFGLFAGCSTGRFGSSTQIAVAEPIAARRTTRLDMQYLCALIQRIERHGAVRRQLRLFPNDTLYEIAGQYRYIEYFHRGKKTEHQMASVEITPELTAVFALARDGATFDTLAGSLVDDEITREEAEAYIDELIASSLLTTELAPAIVGDDILTTLIRKLQRFGDTEYAPTLACVQERLAAIDARPPGMTQEEYAKIERLIEPLGVPYDVKFLFQADLFRPAQAQLSTGVLTDLKEYVDFVGSISGTYQNGNLQAFQQAFVQRYETEEVPLMLALDNELGLGYPYAQGSHNDVNPVIDGIVPSYGAQGGQTGGYSATDVLLLKKYIEAMKRDAEEITIDEKDFPNRRPEAIVYPDTIPVMFNLLRDDADGRSIYLKSVGSNGGANLLGRFCHTDASIDALVREVADYERQANEGKIIAEVAHITEARIGNISSRPVFRDYVIDYLSNLDETLAERIPASDLILSVRKGRFYLRSKRFDKEVIPRLTCAHNYSLSPIPMYRFLADMQSLQRTQGFGFAVGSLFSTLDYMPRIRYKNIVLSRRRWKLNYDDVKAFSAYRTEEHRKAFAGYMAERRLPRRVVHPMGDNELLLDLHDDRCVRLLFSLLRKYKTVSVEEFLFDTEHAVVHDEQANGYTNEMIVILHK</sequence>
<reference evidence="3" key="1">
    <citation type="submission" date="2019-06" db="EMBL/GenBank/DDBJ databases">
        <title>Alistipes onderdonkii subsp. vulgaris subsp. nov., Alistipes dispar sp. nov. and Alistipes communis sp. nov., isolated from human faeces, and creation of Alistipes onderdonkii subsp. onderdonkii subsp. nov.</title>
        <authorList>
            <person name="Sakamoto M."/>
            <person name="Ikeyama N."/>
            <person name="Ogata Y."/>
            <person name="Suda W."/>
            <person name="Iino T."/>
            <person name="Hattori M."/>
            <person name="Ohkuma M."/>
        </authorList>
    </citation>
    <scope>NUCLEOTIDE SEQUENCE [LARGE SCALE GENOMIC DNA]</scope>
    <source>
        <strain evidence="3">5CBH24</strain>
    </source>
</reference>
<proteinExistence type="predicted"/>
<evidence type="ECO:0000259" key="1">
    <source>
        <dbReference type="Pfam" id="PF04738"/>
    </source>
</evidence>
<evidence type="ECO:0000313" key="2">
    <source>
        <dbReference type="EMBL" id="BBL04255.1"/>
    </source>
</evidence>
<evidence type="ECO:0000313" key="3">
    <source>
        <dbReference type="Proteomes" id="UP000318946"/>
    </source>
</evidence>
<dbReference type="Proteomes" id="UP000318946">
    <property type="component" value="Chromosome"/>
</dbReference>
<dbReference type="RefSeq" id="WP_141412750.1">
    <property type="nucleotide sequence ID" value="NZ_AP019735.1"/>
</dbReference>
<dbReference type="Pfam" id="PF04738">
    <property type="entry name" value="Lant_dehydr_N"/>
    <property type="match status" value="1"/>
</dbReference>